<accession>A0A0S1MK12</accession>
<name>A0A0S1MK12_PHAPC</name>
<organism evidence="2">
    <name type="scientific">Phakopsora pachyrhizi</name>
    <name type="common">Asian soybean rust disease fungus</name>
    <dbReference type="NCBI Taxonomy" id="170000"/>
    <lineage>
        <taxon>Eukaryota</taxon>
        <taxon>Fungi</taxon>
        <taxon>Dikarya</taxon>
        <taxon>Basidiomycota</taxon>
        <taxon>Pucciniomycotina</taxon>
        <taxon>Pucciniomycetes</taxon>
        <taxon>Pucciniales</taxon>
        <taxon>Phakopsoraceae</taxon>
        <taxon>Phakopsora</taxon>
    </lineage>
</organism>
<evidence type="ECO:0000256" key="1">
    <source>
        <dbReference type="SAM" id="SignalP"/>
    </source>
</evidence>
<reference evidence="2" key="1">
    <citation type="submission" date="2015-07" db="EMBL/GenBank/DDBJ databases">
        <title>Elucidating the P. pachyrhizi secretome and potential effectors.</title>
        <authorList>
            <person name="de Carvalho M.C.C.G."/>
            <person name="Nascimento L.C."/>
            <person name="Darben L.M."/>
            <person name="Polizel-Podanosqui A.M."/>
            <person name="Lopes-Caitar V.S."/>
            <person name="Rocha C.S."/>
            <person name="Qi M."/>
            <person name="Carazolle M."/>
            <person name="Kuwahara M.K."/>
            <person name="Pereira G.A.G."/>
            <person name="Abdelnoor R.V."/>
            <person name="Whitham S.A."/>
            <person name="Marcelino-Guimaraes F.C."/>
        </authorList>
    </citation>
    <scope>NUCLEOTIDE SEQUENCE</scope>
</reference>
<evidence type="ECO:0000313" key="2">
    <source>
        <dbReference type="EMBL" id="ALL41264.1"/>
    </source>
</evidence>
<dbReference type="AlphaFoldDB" id="A0A0S1MK12"/>
<protein>
    <submittedName>
        <fullName evidence="2">Uncharacterized protein</fullName>
    </submittedName>
</protein>
<feature type="chain" id="PRO_5012136157" evidence="1">
    <location>
        <begin position="16"/>
        <end position="46"/>
    </location>
</feature>
<proteinExistence type="evidence at transcript level"/>
<feature type="signal peptide" evidence="1">
    <location>
        <begin position="1"/>
        <end position="15"/>
    </location>
</feature>
<dbReference type="EMBL" id="KT247175">
    <property type="protein sequence ID" value="ALL41264.1"/>
    <property type="molecule type" value="mRNA"/>
</dbReference>
<sequence length="46" mass="4729">MSAILALTLVPLESSFTLFSNQGVTNLPCLLIASSSDSTIARSTAS</sequence>
<keyword evidence="1" id="KW-0732">Signal</keyword>